<gene>
    <name evidence="3" type="ORF">S06H3_11787</name>
</gene>
<accession>X1MIC7</accession>
<reference evidence="3" key="1">
    <citation type="journal article" date="2014" name="Front. Microbiol.">
        <title>High frequency of phylogenetically diverse reductive dehalogenase-homologous genes in deep subseafloor sedimentary metagenomes.</title>
        <authorList>
            <person name="Kawai M."/>
            <person name="Futagami T."/>
            <person name="Toyoda A."/>
            <person name="Takaki Y."/>
            <person name="Nishi S."/>
            <person name="Hori S."/>
            <person name="Arai W."/>
            <person name="Tsubouchi T."/>
            <person name="Morono Y."/>
            <person name="Uchiyama I."/>
            <person name="Ito T."/>
            <person name="Fujiyama A."/>
            <person name="Inagaki F."/>
            <person name="Takami H."/>
        </authorList>
    </citation>
    <scope>NUCLEOTIDE SEQUENCE</scope>
    <source>
        <strain evidence="3">Expedition CK06-06</strain>
    </source>
</reference>
<dbReference type="InterPro" id="IPR004017">
    <property type="entry name" value="Cys_rich_dom"/>
</dbReference>
<feature type="domain" description="Cysteine-rich" evidence="2">
    <location>
        <begin position="3"/>
        <end position="85"/>
    </location>
</feature>
<dbReference type="AlphaFoldDB" id="X1MIC7"/>
<dbReference type="EMBL" id="BARV01005800">
    <property type="protein sequence ID" value="GAI17836.1"/>
    <property type="molecule type" value="Genomic_DNA"/>
</dbReference>
<dbReference type="Pfam" id="PF02754">
    <property type="entry name" value="CCG"/>
    <property type="match status" value="2"/>
</dbReference>
<organism evidence="3">
    <name type="scientific">marine sediment metagenome</name>
    <dbReference type="NCBI Taxonomy" id="412755"/>
    <lineage>
        <taxon>unclassified sequences</taxon>
        <taxon>metagenomes</taxon>
        <taxon>ecological metagenomes</taxon>
    </lineage>
</organism>
<dbReference type="GO" id="GO:0016491">
    <property type="term" value="F:oxidoreductase activity"/>
    <property type="evidence" value="ECO:0007669"/>
    <property type="project" value="UniProtKB-KW"/>
</dbReference>
<feature type="domain" description="Cysteine-rich" evidence="2">
    <location>
        <begin position="142"/>
        <end position="208"/>
    </location>
</feature>
<comment type="caution">
    <text evidence="3">The sequence shown here is derived from an EMBL/GenBank/DDBJ whole genome shotgun (WGS) entry which is preliminary data.</text>
</comment>
<dbReference type="Gene3D" id="1.20.1050.140">
    <property type="match status" value="1"/>
</dbReference>
<keyword evidence="1" id="KW-0560">Oxidoreductase</keyword>
<dbReference type="PANTHER" id="PTHR42947">
    <property type="entry name" value="COB--COM HETERODISULFIDE REDUCTASE SUBUNIT B 1"/>
    <property type="match status" value="1"/>
</dbReference>
<evidence type="ECO:0000256" key="1">
    <source>
        <dbReference type="ARBA" id="ARBA00023002"/>
    </source>
</evidence>
<proteinExistence type="predicted"/>
<dbReference type="PANTHER" id="PTHR42947:SF1">
    <property type="entry name" value="COB--COM HETERODISULFIDE REDUCTASE SUBUNIT B 1"/>
    <property type="match status" value="1"/>
</dbReference>
<sequence>MNVSYYPGCSLDGVAREYGESTEAVARILGIELEELEDWSCCGAASAHVTDDRLALALPARNLGIADKAGLDLVVPCAACYSRLKVAEKELLAGKDIEGISDKYQGNFQIKHLTDFLWEDVGEKAIREKIRKPLKGLNPVCYYGCLITRPPKVTDARDPENPESMDNLMKIIGADVKNWSYKTDCCGGDHILTLPEVAWKLMQKLLDMA</sequence>
<dbReference type="InterPro" id="IPR051278">
    <property type="entry name" value="HdrB/HdrD_reductase"/>
</dbReference>
<protein>
    <recommendedName>
        <fullName evidence="2">Cysteine-rich domain-containing protein</fullName>
    </recommendedName>
</protein>
<name>X1MIC7_9ZZZZ</name>
<feature type="non-terminal residue" evidence="3">
    <location>
        <position position="209"/>
    </location>
</feature>
<evidence type="ECO:0000313" key="3">
    <source>
        <dbReference type="EMBL" id="GAI17836.1"/>
    </source>
</evidence>
<evidence type="ECO:0000259" key="2">
    <source>
        <dbReference type="Pfam" id="PF02754"/>
    </source>
</evidence>